<evidence type="ECO:0000313" key="2">
    <source>
        <dbReference type="Proteomes" id="UP000250241"/>
    </source>
</evidence>
<protein>
    <submittedName>
        <fullName evidence="1">Uncharacterized protein</fullName>
    </submittedName>
</protein>
<reference evidence="1 2" key="1">
    <citation type="submission" date="2016-10" db="EMBL/GenBank/DDBJ databases">
        <title>Genome sequence of Rothia aeria strain JCM11412.</title>
        <authorList>
            <person name="Nambu T."/>
        </authorList>
    </citation>
    <scope>NUCLEOTIDE SEQUENCE [LARGE SCALE GENOMIC DNA]</scope>
    <source>
        <strain evidence="1 2">JCM 11412</strain>
    </source>
</reference>
<accession>A0A2Z5QX66</accession>
<dbReference type="Proteomes" id="UP000250241">
    <property type="component" value="Chromosome"/>
</dbReference>
<dbReference type="EMBL" id="AP017895">
    <property type="protein sequence ID" value="BAV87037.1"/>
    <property type="molecule type" value="Genomic_DNA"/>
</dbReference>
<dbReference type="KEGG" id="raj:RA11412_0738"/>
<dbReference type="RefSeq" id="WP_128087380.1">
    <property type="nucleotide sequence ID" value="NZ_CP068102.1"/>
</dbReference>
<sequence>MVPSTPRSYHRPVLASHEIFERQAGGENPAAQHEAAYASARVLLARGRANTDPQVAQRLVDFTDEYGLETLALMWASAPAQSLPGALWRMYSLRDAVHRDAPAVSRAFAKGLEDDYRSHVLAGVPDPPSAWEVVATADSILAGVYEGEVDIALERFAAFARVVALGLQAEYAAGDIARAAGVHVPLAPSHEVRREGVNRMLSIPERVRRLGQIAEDLEAVALLWRQHGGLEGF</sequence>
<organism evidence="1 2">
    <name type="scientific">Rothia aeria</name>
    <dbReference type="NCBI Taxonomy" id="172042"/>
    <lineage>
        <taxon>Bacteria</taxon>
        <taxon>Bacillati</taxon>
        <taxon>Actinomycetota</taxon>
        <taxon>Actinomycetes</taxon>
        <taxon>Micrococcales</taxon>
        <taxon>Micrococcaceae</taxon>
        <taxon>Rothia</taxon>
    </lineage>
</organism>
<dbReference type="GeneID" id="93861633"/>
<gene>
    <name evidence="1" type="ORF">RA11412_0738</name>
</gene>
<name>A0A2Z5QX66_9MICC</name>
<proteinExistence type="predicted"/>
<dbReference type="AlphaFoldDB" id="A0A2Z5QX66"/>
<keyword evidence="2" id="KW-1185">Reference proteome</keyword>
<evidence type="ECO:0000313" key="1">
    <source>
        <dbReference type="EMBL" id="BAV87037.1"/>
    </source>
</evidence>